<evidence type="ECO:0000313" key="4">
    <source>
        <dbReference type="Proteomes" id="UP000738349"/>
    </source>
</evidence>
<dbReference type="AlphaFoldDB" id="A0A9P9CZ67"/>
<evidence type="ECO:0000259" key="2">
    <source>
        <dbReference type="PROSITE" id="PS50181"/>
    </source>
</evidence>
<name>A0A9P9CZ67_9HYPO</name>
<feature type="domain" description="F-box" evidence="2">
    <location>
        <begin position="1"/>
        <end position="56"/>
    </location>
</feature>
<dbReference type="Proteomes" id="UP000738349">
    <property type="component" value="Unassembled WGS sequence"/>
</dbReference>
<feature type="compositionally biased region" description="Polar residues" evidence="1">
    <location>
        <begin position="251"/>
        <end position="260"/>
    </location>
</feature>
<accession>A0A9P9CZ67</accession>
<protein>
    <recommendedName>
        <fullName evidence="2">F-box domain-containing protein</fullName>
    </recommendedName>
</protein>
<dbReference type="PROSITE" id="PS50181">
    <property type="entry name" value="FBOX"/>
    <property type="match status" value="1"/>
</dbReference>
<dbReference type="OrthoDB" id="10552020at2759"/>
<evidence type="ECO:0000313" key="3">
    <source>
        <dbReference type="EMBL" id="KAH7109795.1"/>
    </source>
</evidence>
<organism evidence="3 4">
    <name type="scientific">Dactylonectria macrodidyma</name>
    <dbReference type="NCBI Taxonomy" id="307937"/>
    <lineage>
        <taxon>Eukaryota</taxon>
        <taxon>Fungi</taxon>
        <taxon>Dikarya</taxon>
        <taxon>Ascomycota</taxon>
        <taxon>Pezizomycotina</taxon>
        <taxon>Sordariomycetes</taxon>
        <taxon>Hypocreomycetidae</taxon>
        <taxon>Hypocreales</taxon>
        <taxon>Nectriaceae</taxon>
        <taxon>Dactylonectria</taxon>
    </lineage>
</organism>
<gene>
    <name evidence="3" type="ORF">EDB81DRAFT_375363</name>
</gene>
<dbReference type="EMBL" id="JAGMUV010000049">
    <property type="protein sequence ID" value="KAH7109795.1"/>
    <property type="molecule type" value="Genomic_DNA"/>
</dbReference>
<sequence length="260" mass="29963">MMKLIDLPPELHRIIWDYLLDPDLFALIQTSKFIRSIFEPVLHKRRAQPSDLLKTLKEHNSDQEQRLQSVDLPCDLPYDLPCDLPDLPWKKRYHIFAFDCVSSQRAKRLVANISRLGIFCYHYQSFEIGRITTVVLILQRTMDGDLTIQRNVMETLQRLTKTLFLGQLVEANSDSWVHKHKAILQGMQCRISPFHLDRPRIRKVPPTARRKPVRLFGSPESEAFYGLMVSSMPQTTASPSPPTNILPGPFTCQTQQPSTG</sequence>
<proteinExistence type="predicted"/>
<reference evidence="3" key="1">
    <citation type="journal article" date="2021" name="Nat. Commun.">
        <title>Genetic determinants of endophytism in the Arabidopsis root mycobiome.</title>
        <authorList>
            <person name="Mesny F."/>
            <person name="Miyauchi S."/>
            <person name="Thiergart T."/>
            <person name="Pickel B."/>
            <person name="Atanasova L."/>
            <person name="Karlsson M."/>
            <person name="Huettel B."/>
            <person name="Barry K.W."/>
            <person name="Haridas S."/>
            <person name="Chen C."/>
            <person name="Bauer D."/>
            <person name="Andreopoulos W."/>
            <person name="Pangilinan J."/>
            <person name="LaButti K."/>
            <person name="Riley R."/>
            <person name="Lipzen A."/>
            <person name="Clum A."/>
            <person name="Drula E."/>
            <person name="Henrissat B."/>
            <person name="Kohler A."/>
            <person name="Grigoriev I.V."/>
            <person name="Martin F.M."/>
            <person name="Hacquard S."/>
        </authorList>
    </citation>
    <scope>NUCLEOTIDE SEQUENCE</scope>
    <source>
        <strain evidence="3">MPI-CAGE-AT-0147</strain>
    </source>
</reference>
<comment type="caution">
    <text evidence="3">The sequence shown here is derived from an EMBL/GenBank/DDBJ whole genome shotgun (WGS) entry which is preliminary data.</text>
</comment>
<dbReference type="InterPro" id="IPR001810">
    <property type="entry name" value="F-box_dom"/>
</dbReference>
<keyword evidence="4" id="KW-1185">Reference proteome</keyword>
<evidence type="ECO:0000256" key="1">
    <source>
        <dbReference type="SAM" id="MobiDB-lite"/>
    </source>
</evidence>
<feature type="region of interest" description="Disordered" evidence="1">
    <location>
        <begin position="234"/>
        <end position="260"/>
    </location>
</feature>